<dbReference type="InterPro" id="IPR025291">
    <property type="entry name" value="DUF4153"/>
</dbReference>
<feature type="transmembrane region" description="Helical" evidence="1">
    <location>
        <begin position="312"/>
        <end position="334"/>
    </location>
</feature>
<keyword evidence="1" id="KW-0472">Membrane</keyword>
<gene>
    <name evidence="2" type="ORF">DIS07_01630</name>
</gene>
<feature type="transmembrane region" description="Helical" evidence="1">
    <location>
        <begin position="231"/>
        <end position="252"/>
    </location>
</feature>
<dbReference type="EMBL" id="QFFG01000001">
    <property type="protein sequence ID" value="PWG06562.1"/>
    <property type="molecule type" value="Genomic_DNA"/>
</dbReference>
<protein>
    <submittedName>
        <fullName evidence="2">Uncharacterized protein</fullName>
    </submittedName>
</protein>
<dbReference type="Pfam" id="PF13687">
    <property type="entry name" value="DUF4153"/>
    <property type="match status" value="1"/>
</dbReference>
<evidence type="ECO:0000313" key="2">
    <source>
        <dbReference type="EMBL" id="PWG06562.1"/>
    </source>
</evidence>
<sequence length="465" mass="54161">MIKMKTITTLSSALLFSTLFYKQNIGLNLGLFTIFTILVLAITNREKFKKSDTFLKAMCYLITGVTIFFYKSDLTIIANILAFFTLIGSISEHQSSIYIKWVNGIYTTIVSFFSKYYDNLNSEIENVKKEKINYAYWIKIIGIPTVLILVFISLYRKGNPMFDELISKIDFNFINFHWILFTCLGYYLFNNIINPIQIEPITKNDLNQGNILTKNNLKDFSSKKLKEEKQLGVVIMFLLNLLITFFIVTYVMHLLEIHNMLAPELSKQVHSGVNALIMSNILAIIVILYFFRGNLNFLDNNKDLKKLTYGWILLNLIIVVITFIINLEYVISFGLTYKRIGVLFFLTATSVGLVTTFIKVSKIKNLWFLFRKNTQIAFTIIILSSTVNWDKIITFYNINNAAQVDIDYLINLSYNNTFLLKDYSEKNNINKTVKYKIDEKHHDYLCLLKSNSWQETIYDNLKIKK</sequence>
<organism evidence="2 3">
    <name type="scientific">Polaribacter aquimarinus</name>
    <dbReference type="NCBI Taxonomy" id="2100726"/>
    <lineage>
        <taxon>Bacteria</taxon>
        <taxon>Pseudomonadati</taxon>
        <taxon>Bacteroidota</taxon>
        <taxon>Flavobacteriia</taxon>
        <taxon>Flavobacteriales</taxon>
        <taxon>Flavobacteriaceae</taxon>
    </lineage>
</organism>
<feature type="transmembrane region" description="Helical" evidence="1">
    <location>
        <begin position="272"/>
        <end position="291"/>
    </location>
</feature>
<name>A0A2U2JE21_9FLAO</name>
<keyword evidence="1" id="KW-1133">Transmembrane helix</keyword>
<feature type="transmembrane region" description="Helical" evidence="1">
    <location>
        <begin position="340"/>
        <end position="358"/>
    </location>
</feature>
<dbReference type="Proteomes" id="UP000245670">
    <property type="component" value="Unassembled WGS sequence"/>
</dbReference>
<feature type="transmembrane region" description="Helical" evidence="1">
    <location>
        <begin position="76"/>
        <end position="91"/>
    </location>
</feature>
<feature type="transmembrane region" description="Helical" evidence="1">
    <location>
        <begin position="25"/>
        <end position="42"/>
    </location>
</feature>
<accession>A0A2U2JE21</accession>
<keyword evidence="3" id="KW-1185">Reference proteome</keyword>
<proteinExistence type="predicted"/>
<evidence type="ECO:0000256" key="1">
    <source>
        <dbReference type="SAM" id="Phobius"/>
    </source>
</evidence>
<feature type="transmembrane region" description="Helical" evidence="1">
    <location>
        <begin position="134"/>
        <end position="155"/>
    </location>
</feature>
<comment type="caution">
    <text evidence="2">The sequence shown here is derived from an EMBL/GenBank/DDBJ whole genome shotgun (WGS) entry which is preliminary data.</text>
</comment>
<keyword evidence="1" id="KW-0812">Transmembrane</keyword>
<feature type="transmembrane region" description="Helical" evidence="1">
    <location>
        <begin position="175"/>
        <end position="193"/>
    </location>
</feature>
<dbReference type="AlphaFoldDB" id="A0A2U2JE21"/>
<evidence type="ECO:0000313" key="3">
    <source>
        <dbReference type="Proteomes" id="UP000245670"/>
    </source>
</evidence>
<reference evidence="2 3" key="1">
    <citation type="submission" date="2018-05" db="EMBL/GenBank/DDBJ databases">
        <title>Polaribacter aquimarinus sp. nov., isolated from sediment in a sediment of sea.</title>
        <authorList>
            <person name="Lu D."/>
        </authorList>
    </citation>
    <scope>NUCLEOTIDE SEQUENCE [LARGE SCALE GENOMIC DNA]</scope>
    <source>
        <strain evidence="2 3">ZY113</strain>
    </source>
</reference>
<dbReference type="OrthoDB" id="627992at2"/>